<comment type="caution">
    <text evidence="4">The sequence shown here is derived from an EMBL/GenBank/DDBJ whole genome shotgun (WGS) entry which is preliminary data.</text>
</comment>
<dbReference type="Gene3D" id="3.40.50.1700">
    <property type="entry name" value="Glycoside hydrolase family 3 C-terminal domain"/>
    <property type="match status" value="1"/>
</dbReference>
<reference evidence="4" key="1">
    <citation type="submission" date="2019-08" db="EMBL/GenBank/DDBJ databases">
        <authorList>
            <person name="Kucharzyk K."/>
            <person name="Murdoch R.W."/>
            <person name="Higgins S."/>
            <person name="Loffler F."/>
        </authorList>
    </citation>
    <scope>NUCLEOTIDE SEQUENCE</scope>
</reference>
<gene>
    <name evidence="4" type="ORF">SDC9_47346</name>
</gene>
<dbReference type="Pfam" id="PF14310">
    <property type="entry name" value="Fn3-like"/>
    <property type="match status" value="1"/>
</dbReference>
<name>A0A644WC70_9ZZZZ</name>
<dbReference type="EC" id="3.2.1.21" evidence="4"/>
<evidence type="ECO:0000256" key="2">
    <source>
        <dbReference type="ARBA" id="ARBA00022801"/>
    </source>
</evidence>
<dbReference type="InterPro" id="IPR036881">
    <property type="entry name" value="Glyco_hydro_3_C_sf"/>
</dbReference>
<sequence>MQQNRERAEQLLRSMTIEEKVAQLVSAWLEIREDGTFNVREYGQKEQRTGDVYQEVLGKGIGQLTRPFGTMANDPRKQAKAINKLQHYLVTQTRLKIPAMLHEECLTGAMIKGATVFPSALNYGATWDPDLIGRTASAIGDELRSLGIHQGLAPVLDVARDARWGRLEETFGEDPYLCGLMGISYVKGLQGPGRSPLATLKHFVGHSFSEGARNHAPVHCGMRELRNTFALPFEMVVRNANPGSVMPAYHDIDGIPCTSNYSLVTDLLKKQWGFDGLIVADYEAIVQLVNDHHVADDMAEAAALAFNAGMDIELPGFTVFKEGLIEALYRGLVTDEALDRSVLRILEEKLRQGVFEHPYIQEDAIDIGSAKNHALAREVAEKSLVLLKNDGTLPLKKGMKVALIGALADHPYAMFGGYAPPVHLQGSHGPKETVPALAKTIRTALEDVMGKEQVLFEPGCMLYESKVERAVFFPGDVNEQGGGTAHELSKDTSGIKRACEASSKADATILVVGDLAGLFGQGTVGEGSDASSFNLPGVQEQLMDEVLKTGKPVVVVLVSGRPYTMHAAVTDARAILSAWLPGEGGGEAIARTLVGLNNPSGRSPLSFPKSVGAMPYVYNHHKKAGGLPTQKQFGSLFPFGHGLSYTSFAWSDFQVEQNQIPNNGEFKVSLQVENSGKVGGDEVIELYIHDKVASIVRPVKELKAFARVSLEPGEKKKVLFTLPADLFSFIGERMERVLERGSFDLLVGKSSDDIVFTSEISILGEHKVLPKSWRCLSSVSIVSVS</sequence>
<dbReference type="EMBL" id="VSSQ01000774">
    <property type="protein sequence ID" value="MPM01108.1"/>
    <property type="molecule type" value="Genomic_DNA"/>
</dbReference>
<dbReference type="Pfam" id="PF01915">
    <property type="entry name" value="Glyco_hydro_3_C"/>
    <property type="match status" value="1"/>
</dbReference>
<protein>
    <submittedName>
        <fullName evidence="4">Beta-glucosidase BoGH3B</fullName>
        <ecNumber evidence="4">3.2.1.21</ecNumber>
    </submittedName>
</protein>
<dbReference type="PRINTS" id="PR00133">
    <property type="entry name" value="GLHYDRLASE3"/>
</dbReference>
<dbReference type="InterPro" id="IPR013783">
    <property type="entry name" value="Ig-like_fold"/>
</dbReference>
<dbReference type="InterPro" id="IPR036962">
    <property type="entry name" value="Glyco_hydro_3_N_sf"/>
</dbReference>
<organism evidence="4">
    <name type="scientific">bioreactor metagenome</name>
    <dbReference type="NCBI Taxonomy" id="1076179"/>
    <lineage>
        <taxon>unclassified sequences</taxon>
        <taxon>metagenomes</taxon>
        <taxon>ecological metagenomes</taxon>
    </lineage>
</organism>
<dbReference type="FunFam" id="2.60.40.10:FF:000495">
    <property type="entry name" value="Periplasmic beta-glucosidase"/>
    <property type="match status" value="1"/>
</dbReference>
<dbReference type="SUPFAM" id="SSF51445">
    <property type="entry name" value="(Trans)glycosidases"/>
    <property type="match status" value="1"/>
</dbReference>
<dbReference type="AlphaFoldDB" id="A0A644WC70"/>
<evidence type="ECO:0000256" key="1">
    <source>
        <dbReference type="ARBA" id="ARBA00005336"/>
    </source>
</evidence>
<keyword evidence="4" id="KW-0326">Glycosidase</keyword>
<feature type="domain" description="Fibronectin type III-like" evidence="3">
    <location>
        <begin position="682"/>
        <end position="751"/>
    </location>
</feature>
<dbReference type="Gene3D" id="2.60.40.10">
    <property type="entry name" value="Immunoglobulins"/>
    <property type="match status" value="1"/>
</dbReference>
<accession>A0A644WC70</accession>
<dbReference type="Pfam" id="PF00933">
    <property type="entry name" value="Glyco_hydro_3"/>
    <property type="match status" value="1"/>
</dbReference>
<dbReference type="GO" id="GO:0008422">
    <property type="term" value="F:beta-glucosidase activity"/>
    <property type="evidence" value="ECO:0007669"/>
    <property type="project" value="UniProtKB-EC"/>
</dbReference>
<comment type="similarity">
    <text evidence="1">Belongs to the glycosyl hydrolase 3 family.</text>
</comment>
<dbReference type="Gene3D" id="3.20.20.300">
    <property type="entry name" value="Glycoside hydrolase, family 3, N-terminal domain"/>
    <property type="match status" value="1"/>
</dbReference>
<dbReference type="InterPro" id="IPR017853">
    <property type="entry name" value="GH"/>
</dbReference>
<dbReference type="GO" id="GO:0005975">
    <property type="term" value="P:carbohydrate metabolic process"/>
    <property type="evidence" value="ECO:0007669"/>
    <property type="project" value="InterPro"/>
</dbReference>
<dbReference type="PANTHER" id="PTHR42715">
    <property type="entry name" value="BETA-GLUCOSIDASE"/>
    <property type="match status" value="1"/>
</dbReference>
<dbReference type="InterPro" id="IPR001764">
    <property type="entry name" value="Glyco_hydro_3_N"/>
</dbReference>
<dbReference type="InterPro" id="IPR026891">
    <property type="entry name" value="Fn3-like"/>
</dbReference>
<proteinExistence type="inferred from homology"/>
<dbReference type="SMART" id="SM01217">
    <property type="entry name" value="Fn3_like"/>
    <property type="match status" value="1"/>
</dbReference>
<keyword evidence="2 4" id="KW-0378">Hydrolase</keyword>
<dbReference type="InterPro" id="IPR002772">
    <property type="entry name" value="Glyco_hydro_3_C"/>
</dbReference>
<evidence type="ECO:0000313" key="4">
    <source>
        <dbReference type="EMBL" id="MPM01108.1"/>
    </source>
</evidence>
<dbReference type="PANTHER" id="PTHR42715:SF10">
    <property type="entry name" value="BETA-GLUCOSIDASE"/>
    <property type="match status" value="1"/>
</dbReference>
<dbReference type="InterPro" id="IPR050288">
    <property type="entry name" value="Cellulose_deg_GH3"/>
</dbReference>
<dbReference type="SUPFAM" id="SSF52279">
    <property type="entry name" value="Beta-D-glucan exohydrolase, C-terminal domain"/>
    <property type="match status" value="1"/>
</dbReference>
<evidence type="ECO:0000259" key="3">
    <source>
        <dbReference type="SMART" id="SM01217"/>
    </source>
</evidence>